<evidence type="ECO:0000313" key="2">
    <source>
        <dbReference type="Proteomes" id="UP000015578"/>
    </source>
</evidence>
<keyword evidence="2" id="KW-1185">Reference proteome</keyword>
<protein>
    <submittedName>
        <fullName evidence="1">Uncharacterized protein</fullName>
    </submittedName>
</protein>
<dbReference type="Proteomes" id="UP000015578">
    <property type="component" value="Segment"/>
</dbReference>
<evidence type="ECO:0000313" key="1">
    <source>
        <dbReference type="EMBL" id="AGT12081.1"/>
    </source>
</evidence>
<dbReference type="RefSeq" id="YP_008409279.1">
    <property type="nucleotide sequence ID" value="NC_022057.1"/>
</dbReference>
<gene>
    <name evidence="1" type="primary">110</name>
    <name evidence="1" type="ORF">PBI_CATDAWG_110</name>
</gene>
<sequence length="80" mass="9338">MSWASKKPRVFGNRTLDPTRERSTMIERKAHIAESLLDVLDAMADNDADREDLRFELLNRLEARMYNGDEEESESRPKGR</sequence>
<reference evidence="1 2" key="1">
    <citation type="submission" date="2013-05" db="EMBL/GenBank/DDBJ databases">
        <authorList>
            <person name="Farina J."/>
            <person name="Richards K."/>
            <person name="Hiller J."/>
            <person name="Gannon D."/>
            <person name="Reifsnyder R."/>
            <person name="Vogel A."/>
            <person name="Ganski A."/>
            <person name="Massaley M."/>
            <person name="Carzo S."/>
            <person name="Brower C."/>
            <person name="Semler R."/>
            <person name="Smith V."/>
            <person name="Friel S."/>
            <person name="Flynn L."/>
            <person name="Moran D.J."/>
            <person name="Wodarski D.M."/>
            <person name="Harrison M.A."/>
            <person name="Dunbar D.A."/>
            <person name="Wang X."/>
            <person name="Crowell R."/>
            <person name="Bostrom M.A."/>
            <person name="Burke M."/>
            <person name="Wright G.M."/>
            <person name="Gregory S.G."/>
            <person name="Colman S.D."/>
            <person name="Bradley K.W."/>
            <person name="Khaja R."/>
            <person name="Lewis M.F."/>
            <person name="Barker L.P."/>
            <person name="Asai D.J."/>
            <person name="Bowman C.A."/>
            <person name="Russell D.A."/>
            <person name="Pope W.H."/>
            <person name="Jacobs-Sera D."/>
            <person name="Hendrix R.W."/>
            <person name="Hatfull G.F."/>
        </authorList>
    </citation>
    <scope>NUCLEOTIDE SEQUENCE [LARGE SCALE GENOMIC DNA]</scope>
</reference>
<organism evidence="1 2">
    <name type="scientific">Mycobacterium phage Catdawg</name>
    <dbReference type="NCBI Taxonomy" id="1340819"/>
    <lineage>
        <taxon>Viruses</taxon>
        <taxon>Duplodnaviria</taxon>
        <taxon>Heunggongvirae</taxon>
        <taxon>Uroviricota</taxon>
        <taxon>Caudoviricetes</taxon>
        <taxon>Corndogvirus</taxon>
        <taxon>Corndogvirus catdawg</taxon>
    </lineage>
</organism>
<name>S5Z3W3_9CAUD</name>
<dbReference type="GeneID" id="16546120"/>
<dbReference type="KEGG" id="vg:16546120"/>
<accession>S5Z3W3</accession>
<dbReference type="EMBL" id="KF017002">
    <property type="protein sequence ID" value="AGT12081.1"/>
    <property type="molecule type" value="Genomic_DNA"/>
</dbReference>
<proteinExistence type="predicted"/>